<accession>A0ACC1PMJ9</accession>
<sequence length="245" mass="26858">MTTIPEESYEEFDVMDLVNWDAAAASTGFDLPASAEGAENRLNVAQPPGPGLSEDPSMDLVFGDVEGDDWSYWALQHYETTQLQQDIDISTYTDLDPEGIAPAASQFAWETPEAPCTNCSRWSYHCKRIREGKYKGYCTSCVALRRQCSFGPPANKPTSDGGATFPANPYPVMGDRPETSIVHEDELAGIMRSEPPVPPVMAVAEVAPLAPRPQHPPKIGARFSRESVKVLKNWVVTHTHHPSLG</sequence>
<name>A0ACC1PMJ9_9PEZI</name>
<proteinExistence type="predicted"/>
<keyword evidence="2" id="KW-1185">Reference proteome</keyword>
<reference evidence="1" key="1">
    <citation type="submission" date="2022-10" db="EMBL/GenBank/DDBJ databases">
        <title>Genome Sequence of Xylaria curta.</title>
        <authorList>
            <person name="Buettner E."/>
        </authorList>
    </citation>
    <scope>NUCLEOTIDE SEQUENCE</scope>
    <source>
        <strain evidence="1">Babe10</strain>
    </source>
</reference>
<dbReference type="EMBL" id="JAPDGR010000088">
    <property type="protein sequence ID" value="KAJ2996650.1"/>
    <property type="molecule type" value="Genomic_DNA"/>
</dbReference>
<evidence type="ECO:0000313" key="2">
    <source>
        <dbReference type="Proteomes" id="UP001143856"/>
    </source>
</evidence>
<organism evidence="1 2">
    <name type="scientific">Xylaria curta</name>
    <dbReference type="NCBI Taxonomy" id="42375"/>
    <lineage>
        <taxon>Eukaryota</taxon>
        <taxon>Fungi</taxon>
        <taxon>Dikarya</taxon>
        <taxon>Ascomycota</taxon>
        <taxon>Pezizomycotina</taxon>
        <taxon>Sordariomycetes</taxon>
        <taxon>Xylariomycetidae</taxon>
        <taxon>Xylariales</taxon>
        <taxon>Xylariaceae</taxon>
        <taxon>Xylaria</taxon>
    </lineage>
</organism>
<gene>
    <name evidence="1" type="ORF">NUW58_g911</name>
</gene>
<protein>
    <submittedName>
        <fullName evidence="1">Uncharacterized protein</fullName>
    </submittedName>
</protein>
<dbReference type="Proteomes" id="UP001143856">
    <property type="component" value="Unassembled WGS sequence"/>
</dbReference>
<evidence type="ECO:0000313" key="1">
    <source>
        <dbReference type="EMBL" id="KAJ2996650.1"/>
    </source>
</evidence>
<comment type="caution">
    <text evidence="1">The sequence shown here is derived from an EMBL/GenBank/DDBJ whole genome shotgun (WGS) entry which is preliminary data.</text>
</comment>